<evidence type="ECO:0000256" key="3">
    <source>
        <dbReference type="ARBA" id="ARBA00023004"/>
    </source>
</evidence>
<dbReference type="Proteomes" id="UP000199556">
    <property type="component" value="Unassembled WGS sequence"/>
</dbReference>
<keyword evidence="1 4" id="KW-0349">Heme</keyword>
<dbReference type="InterPro" id="IPR009056">
    <property type="entry name" value="Cyt_c-like_dom"/>
</dbReference>
<keyword evidence="3 4" id="KW-0408">Iron</keyword>
<feature type="transmembrane region" description="Helical" evidence="5">
    <location>
        <begin position="91"/>
        <end position="109"/>
    </location>
</feature>
<keyword evidence="2 4" id="KW-0479">Metal-binding</keyword>
<dbReference type="AlphaFoldDB" id="A0A1I4P6A0"/>
<dbReference type="InterPro" id="IPR011429">
    <property type="entry name" value="Cyt_c_Planctomycete-type"/>
</dbReference>
<dbReference type="RefSeq" id="WP_090483162.1">
    <property type="nucleotide sequence ID" value="NZ_FOUO01000001.1"/>
</dbReference>
<evidence type="ECO:0000256" key="4">
    <source>
        <dbReference type="PROSITE-ProRule" id="PRU00433"/>
    </source>
</evidence>
<dbReference type="InterPro" id="IPR036909">
    <property type="entry name" value="Cyt_c-like_dom_sf"/>
</dbReference>
<keyword evidence="5" id="KW-0812">Transmembrane</keyword>
<evidence type="ECO:0000313" key="7">
    <source>
        <dbReference type="EMBL" id="SFM23067.1"/>
    </source>
</evidence>
<name>A0A1I4P6A0_ECTMO</name>
<keyword evidence="5" id="KW-0472">Membrane</keyword>
<dbReference type="SUPFAM" id="SSF46626">
    <property type="entry name" value="Cytochrome c"/>
    <property type="match status" value="1"/>
</dbReference>
<sequence length="274" mass="29542">MGIDSIYRFLEFLGYTHPIHPILVHLTIGLVIAALLFSLLSRIPRYSKFAVTAQHCATLAFFSIFPTVLLGLMDWFHYYGGSLIYPIKMKIFLASGLGVVLLLAVLLHVRFSSRSGVMITIYLLALSAVTGLGYFGGELVFASHSPEGQTAEKSTVTAEETGPIVYADLKGILQSRCVQCHNEENPLRGLDLSSYEGTMAGSENGPVVIPGDPAKSALIQRIKGITQPRMPLVGPALTEDQIQSFEAWIEAGALKAPSDNRLAAPQQPPGESGA</sequence>
<dbReference type="PANTHER" id="PTHR35889:SF3">
    <property type="entry name" value="F-BOX DOMAIN-CONTAINING PROTEIN"/>
    <property type="match status" value="1"/>
</dbReference>
<evidence type="ECO:0000256" key="2">
    <source>
        <dbReference type="ARBA" id="ARBA00022723"/>
    </source>
</evidence>
<proteinExistence type="predicted"/>
<feature type="domain" description="Cytochrome c" evidence="6">
    <location>
        <begin position="157"/>
        <end position="253"/>
    </location>
</feature>
<gene>
    <name evidence="7" type="ORF">SAMN05421721_1016</name>
</gene>
<dbReference type="GO" id="GO:0009055">
    <property type="term" value="F:electron transfer activity"/>
    <property type="evidence" value="ECO:0007669"/>
    <property type="project" value="InterPro"/>
</dbReference>
<dbReference type="InterPro" id="IPR019251">
    <property type="entry name" value="DUF2231_TM"/>
</dbReference>
<feature type="transmembrane region" description="Helical" evidence="5">
    <location>
        <begin position="22"/>
        <end position="44"/>
    </location>
</feature>
<evidence type="ECO:0000259" key="6">
    <source>
        <dbReference type="PROSITE" id="PS51007"/>
    </source>
</evidence>
<evidence type="ECO:0000256" key="5">
    <source>
        <dbReference type="SAM" id="Phobius"/>
    </source>
</evidence>
<evidence type="ECO:0000313" key="8">
    <source>
        <dbReference type="Proteomes" id="UP000199556"/>
    </source>
</evidence>
<keyword evidence="8" id="KW-1185">Reference proteome</keyword>
<dbReference type="Pfam" id="PF07635">
    <property type="entry name" value="PSCyt1"/>
    <property type="match status" value="1"/>
</dbReference>
<accession>A0A1I4P6A0</accession>
<organism evidence="7 8">
    <name type="scientific">Ectothiorhodospira mobilis</name>
    <dbReference type="NCBI Taxonomy" id="195064"/>
    <lineage>
        <taxon>Bacteria</taxon>
        <taxon>Pseudomonadati</taxon>
        <taxon>Pseudomonadota</taxon>
        <taxon>Gammaproteobacteria</taxon>
        <taxon>Chromatiales</taxon>
        <taxon>Ectothiorhodospiraceae</taxon>
        <taxon>Ectothiorhodospira</taxon>
    </lineage>
</organism>
<dbReference type="Pfam" id="PF09990">
    <property type="entry name" value="DUF2231"/>
    <property type="match status" value="1"/>
</dbReference>
<dbReference type="EMBL" id="FOUO01000001">
    <property type="protein sequence ID" value="SFM23067.1"/>
    <property type="molecule type" value="Genomic_DNA"/>
</dbReference>
<dbReference type="PANTHER" id="PTHR35889">
    <property type="entry name" value="CYCLOINULO-OLIGOSACCHARIDE FRUCTANOTRANSFERASE-RELATED"/>
    <property type="match status" value="1"/>
</dbReference>
<feature type="transmembrane region" description="Helical" evidence="5">
    <location>
        <begin position="56"/>
        <end position="79"/>
    </location>
</feature>
<dbReference type="GO" id="GO:0020037">
    <property type="term" value="F:heme binding"/>
    <property type="evidence" value="ECO:0007669"/>
    <property type="project" value="InterPro"/>
</dbReference>
<dbReference type="OrthoDB" id="9809746at2"/>
<dbReference type="STRING" id="195064.SAMN05421721_1016"/>
<protein>
    <submittedName>
        <fullName evidence="7">Uncharacterized membrane protein</fullName>
    </submittedName>
</protein>
<keyword evidence="5" id="KW-1133">Transmembrane helix</keyword>
<reference evidence="7 8" key="1">
    <citation type="submission" date="2016-10" db="EMBL/GenBank/DDBJ databases">
        <authorList>
            <person name="de Groot N.N."/>
        </authorList>
    </citation>
    <scope>NUCLEOTIDE SEQUENCE [LARGE SCALE GENOMIC DNA]</scope>
    <source>
        <strain evidence="7 8">DSM 4180</strain>
    </source>
</reference>
<evidence type="ECO:0000256" key="1">
    <source>
        <dbReference type="ARBA" id="ARBA00022617"/>
    </source>
</evidence>
<feature type="transmembrane region" description="Helical" evidence="5">
    <location>
        <begin position="116"/>
        <end position="136"/>
    </location>
</feature>
<dbReference type="GO" id="GO:0046872">
    <property type="term" value="F:metal ion binding"/>
    <property type="evidence" value="ECO:0007669"/>
    <property type="project" value="UniProtKB-KW"/>
</dbReference>
<dbReference type="PROSITE" id="PS51007">
    <property type="entry name" value="CYTC"/>
    <property type="match status" value="1"/>
</dbReference>